<dbReference type="Proteomes" id="UP000077275">
    <property type="component" value="Unassembled WGS sequence"/>
</dbReference>
<feature type="transmembrane region" description="Helical" evidence="1">
    <location>
        <begin position="20"/>
        <end position="39"/>
    </location>
</feature>
<name>A0A166FLI1_9EURY</name>
<accession>A0A166FLI1</accession>
<protein>
    <submittedName>
        <fullName evidence="2">Class III signal peptide</fullName>
    </submittedName>
</protein>
<dbReference type="Pfam" id="PF04021">
    <property type="entry name" value="Class_IIIsignal"/>
    <property type="match status" value="1"/>
</dbReference>
<organism evidence="2 3">
    <name type="scientific">Methanobrevibacter cuticularis</name>
    <dbReference type="NCBI Taxonomy" id="47311"/>
    <lineage>
        <taxon>Archaea</taxon>
        <taxon>Methanobacteriati</taxon>
        <taxon>Methanobacteriota</taxon>
        <taxon>Methanomada group</taxon>
        <taxon>Methanobacteria</taxon>
        <taxon>Methanobacteriales</taxon>
        <taxon>Methanobacteriaceae</taxon>
        <taxon>Methanobrevibacter</taxon>
    </lineage>
</organism>
<keyword evidence="1" id="KW-0472">Membrane</keyword>
<dbReference type="PATRIC" id="fig|47311.3.peg.105"/>
<comment type="caution">
    <text evidence="2">The sequence shown here is derived from an EMBL/GenBank/DDBJ whole genome shotgun (WGS) entry which is preliminary data.</text>
</comment>
<gene>
    <name evidence="2" type="ORF">MBCUT_00960</name>
</gene>
<keyword evidence="3" id="KW-1185">Reference proteome</keyword>
<sequence length="64" mass="6925">MKKIKIKIIKENSGQGSAEMILLIGAILVIVIVAGSYMINISESINNSLKGLLEKGRDSILNKL</sequence>
<dbReference type="AlphaFoldDB" id="A0A166FLI1"/>
<evidence type="ECO:0000313" key="3">
    <source>
        <dbReference type="Proteomes" id="UP000077275"/>
    </source>
</evidence>
<evidence type="ECO:0000256" key="1">
    <source>
        <dbReference type="SAM" id="Phobius"/>
    </source>
</evidence>
<dbReference type="RefSeq" id="WP_067257368.1">
    <property type="nucleotide sequence ID" value="NZ_LWMW01000011.1"/>
</dbReference>
<dbReference type="EMBL" id="LWMW01000011">
    <property type="protein sequence ID" value="KZX17801.1"/>
    <property type="molecule type" value="Genomic_DNA"/>
</dbReference>
<evidence type="ECO:0000313" key="2">
    <source>
        <dbReference type="EMBL" id="KZX17801.1"/>
    </source>
</evidence>
<proteinExistence type="predicted"/>
<keyword evidence="1" id="KW-0812">Transmembrane</keyword>
<reference evidence="2 3" key="1">
    <citation type="submission" date="2016-04" db="EMBL/GenBank/DDBJ databases">
        <title>Genome sequence of Methanobrevibacter cuticularis DSM 11139.</title>
        <authorList>
            <person name="Poehlein A."/>
            <person name="Seedorf H."/>
            <person name="Daniel R."/>
        </authorList>
    </citation>
    <scope>NUCLEOTIDE SEQUENCE [LARGE SCALE GENOMIC DNA]</scope>
    <source>
        <strain evidence="2 3">DSM 11139</strain>
    </source>
</reference>
<keyword evidence="1" id="KW-1133">Transmembrane helix</keyword>
<dbReference type="InterPro" id="IPR007166">
    <property type="entry name" value="Class3_signal_pept_motif"/>
</dbReference>